<dbReference type="PANTHER" id="PTHR21310">
    <property type="entry name" value="AMINOGLYCOSIDE PHOSPHOTRANSFERASE-RELATED-RELATED"/>
    <property type="match status" value="1"/>
</dbReference>
<dbReference type="GeneID" id="41587550"/>
<keyword evidence="2" id="KW-0723">Serine/threonine-protein kinase</keyword>
<accession>A0A1N5SJ10</accession>
<sequence>MEDMLDKDFIKLIENSFPEIRINKFSSLDYGWNNHVIVVNDEIVFRIPRNKGNESILKNEVNLLKILQKCPFSIPDYIYLNTNPIFFGGYRMIHGDYLNNAGKLGKGLISDFLTLRTFLDTIGSDDVRRTGLPVYNYKKWVEGQGERIEKYKLSLNEIMPEKFLSAVKEKWYEVSEDMEQLDMGLIHGDLYRKNVIISENHRKIRGIIDWSDSAYGDRALDFAAFGYDFPLKENLHMLQAQKDQFAVRAMKRIIFYRNTDGFYLAHYLAKTGRRKEAEMECRNIVSIWKKYGWY</sequence>
<gene>
    <name evidence="2" type="ORF">CSP5_0247</name>
</gene>
<dbReference type="Pfam" id="PF01636">
    <property type="entry name" value="APH"/>
    <property type="match status" value="1"/>
</dbReference>
<keyword evidence="2" id="KW-0808">Transferase</keyword>
<reference evidence="2 3" key="1">
    <citation type="submission" date="2016-04" db="EMBL/GenBank/DDBJ databases">
        <authorList>
            <person name="Evans L.H."/>
            <person name="Alamgir A."/>
            <person name="Owens N."/>
            <person name="Weber N.D."/>
            <person name="Virtaneva K."/>
            <person name="Barbian K."/>
            <person name="Babar A."/>
            <person name="Rosenke K."/>
        </authorList>
    </citation>
    <scope>NUCLEOTIDE SEQUENCE [LARGE SCALE GENOMIC DNA]</scope>
    <source>
        <strain evidence="3">S5(T) (JCM 30642 \VKM B-2941)</strain>
    </source>
</reference>
<dbReference type="InterPro" id="IPR051678">
    <property type="entry name" value="AGP_Transferase"/>
</dbReference>
<dbReference type="EMBL" id="LT671858">
    <property type="protein sequence ID" value="SIM36012.1"/>
    <property type="molecule type" value="Genomic_DNA"/>
</dbReference>
<feature type="domain" description="Aminoglycoside phosphotransferase" evidence="1">
    <location>
        <begin position="30"/>
        <end position="245"/>
    </location>
</feature>
<dbReference type="SUPFAM" id="SSF56112">
    <property type="entry name" value="Protein kinase-like (PK-like)"/>
    <property type="match status" value="1"/>
</dbReference>
<evidence type="ECO:0000313" key="3">
    <source>
        <dbReference type="Proteomes" id="UP000195607"/>
    </source>
</evidence>
<dbReference type="Gene3D" id="3.30.200.20">
    <property type="entry name" value="Phosphorylase Kinase, domain 1"/>
    <property type="match status" value="1"/>
</dbReference>
<evidence type="ECO:0000259" key="1">
    <source>
        <dbReference type="Pfam" id="PF01636"/>
    </source>
</evidence>
<dbReference type="InterPro" id="IPR002575">
    <property type="entry name" value="Aminoglycoside_PTrfase"/>
</dbReference>
<proteinExistence type="predicted"/>
<evidence type="ECO:0000313" key="2">
    <source>
        <dbReference type="EMBL" id="SIM36012.1"/>
    </source>
</evidence>
<dbReference type="AlphaFoldDB" id="A0A1N5SJ10"/>
<name>A0A1N5SJ10_9ARCH</name>
<dbReference type="GO" id="GO:0004674">
    <property type="term" value="F:protein serine/threonine kinase activity"/>
    <property type="evidence" value="ECO:0007669"/>
    <property type="project" value="UniProtKB-KW"/>
</dbReference>
<organism evidence="2 3">
    <name type="scientific">Cuniculiplasma divulgatum</name>
    <dbReference type="NCBI Taxonomy" id="1673428"/>
    <lineage>
        <taxon>Archaea</taxon>
        <taxon>Methanobacteriati</taxon>
        <taxon>Thermoplasmatota</taxon>
        <taxon>Thermoplasmata</taxon>
        <taxon>Thermoplasmatales</taxon>
        <taxon>Cuniculiplasmataceae</taxon>
        <taxon>Cuniculiplasma</taxon>
    </lineage>
</organism>
<protein>
    <submittedName>
        <fullName evidence="2">RIO-like serine/threonine protein kinase fused to N-terminal HTH domain</fullName>
    </submittedName>
</protein>
<dbReference type="PANTHER" id="PTHR21310:SF15">
    <property type="entry name" value="AMINOGLYCOSIDE PHOSPHOTRANSFERASE DOMAIN-CONTAINING PROTEIN"/>
    <property type="match status" value="1"/>
</dbReference>
<dbReference type="Proteomes" id="UP000195607">
    <property type="component" value="Chromosome I"/>
</dbReference>
<dbReference type="InterPro" id="IPR011009">
    <property type="entry name" value="Kinase-like_dom_sf"/>
</dbReference>
<dbReference type="Gene3D" id="3.90.1200.10">
    <property type="match status" value="1"/>
</dbReference>
<dbReference type="RefSeq" id="WP_148689489.1">
    <property type="nucleotide sequence ID" value="NZ_LT671858.1"/>
</dbReference>
<keyword evidence="2" id="KW-0418">Kinase</keyword>